<dbReference type="OMA" id="KATVCKY"/>
<dbReference type="SMART" id="SM01210">
    <property type="entry name" value="GARS_C"/>
    <property type="match status" value="1"/>
</dbReference>
<dbReference type="Gene3D" id="3.30.1490.20">
    <property type="entry name" value="ATP-grasp fold, A domain"/>
    <property type="match status" value="1"/>
</dbReference>
<comment type="pathway">
    <text evidence="1">Purine metabolism; IMP biosynthesis via de novo pathway; N(1)-(5-phospho-D-ribosyl)glycinamide from 5-phospho-alpha-D-ribose 1-diphosphate: step 2/2.</text>
</comment>
<evidence type="ECO:0000256" key="4">
    <source>
        <dbReference type="ARBA" id="ARBA00022741"/>
    </source>
</evidence>
<dbReference type="PROSITE" id="PS00184">
    <property type="entry name" value="GARS"/>
    <property type="match status" value="1"/>
</dbReference>
<dbReference type="SUPFAM" id="SSF52440">
    <property type="entry name" value="PreATP-grasp domain"/>
    <property type="match status" value="1"/>
</dbReference>
<dbReference type="InterPro" id="IPR000115">
    <property type="entry name" value="PRibGlycinamide_synth"/>
</dbReference>
<evidence type="ECO:0000256" key="9">
    <source>
        <dbReference type="ARBA" id="ARBA00042864"/>
    </source>
</evidence>
<evidence type="ECO:0000256" key="2">
    <source>
        <dbReference type="ARBA" id="ARBA00013255"/>
    </source>
</evidence>
<dbReference type="GO" id="GO:0004637">
    <property type="term" value="F:phosphoribosylamine-glycine ligase activity"/>
    <property type="evidence" value="ECO:0007669"/>
    <property type="project" value="UniProtKB-EC"/>
</dbReference>
<comment type="catalytic activity">
    <reaction evidence="10">
        <text>5-phospho-beta-D-ribosylamine + glycine + ATP = N(1)-(5-phospho-beta-D-ribosyl)glycinamide + ADP + phosphate + H(+)</text>
        <dbReference type="Rhea" id="RHEA:17453"/>
        <dbReference type="ChEBI" id="CHEBI:15378"/>
        <dbReference type="ChEBI" id="CHEBI:30616"/>
        <dbReference type="ChEBI" id="CHEBI:43474"/>
        <dbReference type="ChEBI" id="CHEBI:57305"/>
        <dbReference type="ChEBI" id="CHEBI:58681"/>
        <dbReference type="ChEBI" id="CHEBI:143788"/>
        <dbReference type="ChEBI" id="CHEBI:456216"/>
        <dbReference type="EC" id="6.3.4.13"/>
    </reaction>
</comment>
<protein>
    <recommendedName>
        <fullName evidence="2">phosphoribosylamine--glycine ligase</fullName>
        <ecNumber evidence="2">6.3.4.13</ecNumber>
    </recommendedName>
    <alternativeName>
        <fullName evidence="8">Glycinamide ribonucleotide synthetase</fullName>
    </alternativeName>
    <alternativeName>
        <fullName evidence="9">Phosphoribosylglycinamide synthetase</fullName>
    </alternativeName>
</protein>
<organism evidence="13 14">
    <name type="scientific">Ceratopteris richardii</name>
    <name type="common">Triangle waterfern</name>
    <dbReference type="NCBI Taxonomy" id="49495"/>
    <lineage>
        <taxon>Eukaryota</taxon>
        <taxon>Viridiplantae</taxon>
        <taxon>Streptophyta</taxon>
        <taxon>Embryophyta</taxon>
        <taxon>Tracheophyta</taxon>
        <taxon>Polypodiopsida</taxon>
        <taxon>Polypodiidae</taxon>
        <taxon>Polypodiales</taxon>
        <taxon>Pteridineae</taxon>
        <taxon>Pteridaceae</taxon>
        <taxon>Parkerioideae</taxon>
        <taxon>Ceratopteris</taxon>
    </lineage>
</organism>
<dbReference type="PANTHER" id="PTHR43472:SF1">
    <property type="entry name" value="PHOSPHORIBOSYLAMINE--GLYCINE LIGASE, CHLOROPLASTIC"/>
    <property type="match status" value="1"/>
</dbReference>
<dbReference type="HAMAP" id="MF_00138">
    <property type="entry name" value="GARS"/>
    <property type="match status" value="1"/>
</dbReference>
<dbReference type="GO" id="GO:0046872">
    <property type="term" value="F:metal ion binding"/>
    <property type="evidence" value="ECO:0007669"/>
    <property type="project" value="InterPro"/>
</dbReference>
<accession>A0A8T2T726</accession>
<dbReference type="GO" id="GO:0005524">
    <property type="term" value="F:ATP binding"/>
    <property type="evidence" value="ECO:0007669"/>
    <property type="project" value="UniProtKB-UniRule"/>
</dbReference>
<gene>
    <name evidence="13" type="ORF">KP509_14G035500</name>
</gene>
<evidence type="ECO:0000259" key="12">
    <source>
        <dbReference type="PROSITE" id="PS50975"/>
    </source>
</evidence>
<dbReference type="OrthoDB" id="2018833at2759"/>
<dbReference type="FunFam" id="3.90.600.10:FF:000001">
    <property type="entry name" value="Trifunctional purine biosynthetic protein adenosine-3"/>
    <property type="match status" value="1"/>
</dbReference>
<dbReference type="PROSITE" id="PS50975">
    <property type="entry name" value="ATP_GRASP"/>
    <property type="match status" value="1"/>
</dbReference>
<evidence type="ECO:0000256" key="6">
    <source>
        <dbReference type="ARBA" id="ARBA00022840"/>
    </source>
</evidence>
<dbReference type="InterPro" id="IPR011054">
    <property type="entry name" value="Rudment_hybrid_motif"/>
</dbReference>
<evidence type="ECO:0000256" key="1">
    <source>
        <dbReference type="ARBA" id="ARBA00005174"/>
    </source>
</evidence>
<evidence type="ECO:0000256" key="5">
    <source>
        <dbReference type="ARBA" id="ARBA00022755"/>
    </source>
</evidence>
<name>A0A8T2T726_CERRI</name>
<keyword evidence="5" id="KW-0658">Purine biosynthesis</keyword>
<dbReference type="SMART" id="SM01209">
    <property type="entry name" value="GARS_A"/>
    <property type="match status" value="1"/>
</dbReference>
<dbReference type="PANTHER" id="PTHR43472">
    <property type="entry name" value="PHOSPHORIBOSYLAMINE--GLYCINE LIGASE"/>
    <property type="match status" value="1"/>
</dbReference>
<keyword evidence="3" id="KW-0436">Ligase</keyword>
<dbReference type="InterPro" id="IPR011761">
    <property type="entry name" value="ATP-grasp"/>
</dbReference>
<keyword evidence="14" id="KW-1185">Reference proteome</keyword>
<dbReference type="InterPro" id="IPR020562">
    <property type="entry name" value="PRibGlycinamide_synth_N"/>
</dbReference>
<keyword evidence="4 11" id="KW-0547">Nucleotide-binding</keyword>
<dbReference type="GO" id="GO:0009113">
    <property type="term" value="P:purine nucleobase biosynthetic process"/>
    <property type="evidence" value="ECO:0007669"/>
    <property type="project" value="InterPro"/>
</dbReference>
<dbReference type="InterPro" id="IPR016185">
    <property type="entry name" value="PreATP-grasp_dom_sf"/>
</dbReference>
<dbReference type="Pfam" id="PF02844">
    <property type="entry name" value="GARS_N"/>
    <property type="match status" value="1"/>
</dbReference>
<comment type="caution">
    <text evidence="13">The sequence shown here is derived from an EMBL/GenBank/DDBJ whole genome shotgun (WGS) entry which is preliminary data.</text>
</comment>
<dbReference type="GO" id="GO:0006164">
    <property type="term" value="P:purine nucleotide biosynthetic process"/>
    <property type="evidence" value="ECO:0007669"/>
    <property type="project" value="UniProtKB-KW"/>
</dbReference>
<feature type="domain" description="ATP-grasp" evidence="12">
    <location>
        <begin position="181"/>
        <end position="389"/>
    </location>
</feature>
<dbReference type="InterPro" id="IPR013815">
    <property type="entry name" value="ATP_grasp_subdomain_1"/>
</dbReference>
<evidence type="ECO:0000256" key="3">
    <source>
        <dbReference type="ARBA" id="ARBA00022598"/>
    </source>
</evidence>
<evidence type="ECO:0000313" key="14">
    <source>
        <dbReference type="Proteomes" id="UP000825935"/>
    </source>
</evidence>
<evidence type="ECO:0000256" key="8">
    <source>
        <dbReference type="ARBA" id="ARBA00042242"/>
    </source>
</evidence>
<evidence type="ECO:0000256" key="10">
    <source>
        <dbReference type="ARBA" id="ARBA00047843"/>
    </source>
</evidence>
<dbReference type="FunFam" id="3.30.1490.20:FF:000006">
    <property type="entry name" value="phosphoribosylamine--glycine ligase, chloroplastic-like"/>
    <property type="match status" value="1"/>
</dbReference>
<dbReference type="InterPro" id="IPR020559">
    <property type="entry name" value="PRibGlycinamide_synth_CS"/>
</dbReference>
<dbReference type="Proteomes" id="UP000825935">
    <property type="component" value="Chromosome 14"/>
</dbReference>
<dbReference type="NCBIfam" id="TIGR00877">
    <property type="entry name" value="purD"/>
    <property type="match status" value="1"/>
</dbReference>
<proteinExistence type="inferred from homology"/>
<dbReference type="EC" id="6.3.4.13" evidence="2"/>
<dbReference type="FunFam" id="3.30.470.20:FF:000031">
    <property type="entry name" value="Phosphoribosylamine--glycine ligase"/>
    <property type="match status" value="1"/>
</dbReference>
<sequence length="511" mass="54001">MATCAFSRLPGFSGKFPRSQLARTFCPYSQSLSFSSYGRKFPESICRLLRVRAEVPASSINSSTNNSSGENIKILVIGGGGREHAICYGLQSSSTCSAVFCAPGNPGIAAAGDATCIPDLDINTSSCVVSFCQEHGIGLVVVGPEAPLVAGLVDDLQAAGIVTFGPSSKAAALEGSKDFMKKLCTKYNIPTAEYRSFTDADDAKSYIREIGTPVVVKADGLAAGKGVIIAMTLDDAFDAVDSMLVDRAFGAAGGLIIVEEFLDGEEVSFFALVDGEYAVPLASAQDHKRVGDGDTGPNTGGMGAYSPAPLLTSELEDLVMNTIILPTVKGMEKEGCKFVGVLYAGLILDKRTQMPKLLEYNVRFGDPECQVLIPRLQSDLASTLLAACKGELRKVSLSWSNEAALVVVLASEGYPGKYKKGTTIGNLEKAEAAVPGTKIFHAGTGLDSHGNVIATGGRVLGVTALGRNIVEAQKRAYQAVDQIHWPDGFCRRDIGWRAVSHLQEHEKAVLE</sequence>
<dbReference type="SUPFAM" id="SSF51246">
    <property type="entry name" value="Rudiment single hybrid motif"/>
    <property type="match status" value="1"/>
</dbReference>
<dbReference type="EMBL" id="CM035419">
    <property type="protein sequence ID" value="KAH7415276.1"/>
    <property type="molecule type" value="Genomic_DNA"/>
</dbReference>
<keyword evidence="6 11" id="KW-0067">ATP-binding</keyword>
<dbReference type="Pfam" id="PF02843">
    <property type="entry name" value="GARS_C"/>
    <property type="match status" value="1"/>
</dbReference>
<dbReference type="Gene3D" id="3.90.600.10">
    <property type="entry name" value="Phosphoribosylglycinamide synthetase, C-terminal domain"/>
    <property type="match status" value="1"/>
</dbReference>
<dbReference type="Pfam" id="PF01071">
    <property type="entry name" value="GARS_A"/>
    <property type="match status" value="1"/>
</dbReference>
<dbReference type="SUPFAM" id="SSF56059">
    <property type="entry name" value="Glutathione synthetase ATP-binding domain-like"/>
    <property type="match status" value="1"/>
</dbReference>
<comment type="similarity">
    <text evidence="7">Belongs to the GARS family.</text>
</comment>
<reference evidence="13" key="1">
    <citation type="submission" date="2021-08" db="EMBL/GenBank/DDBJ databases">
        <title>WGS assembly of Ceratopteris richardii.</title>
        <authorList>
            <person name="Marchant D.B."/>
            <person name="Chen G."/>
            <person name="Jenkins J."/>
            <person name="Shu S."/>
            <person name="Leebens-Mack J."/>
            <person name="Grimwood J."/>
            <person name="Schmutz J."/>
            <person name="Soltis P."/>
            <person name="Soltis D."/>
            <person name="Chen Z.-H."/>
        </authorList>
    </citation>
    <scope>NUCLEOTIDE SEQUENCE</scope>
    <source>
        <strain evidence="13">Whitten #5841</strain>
        <tissue evidence="13">Leaf</tissue>
    </source>
</reference>
<dbReference type="AlphaFoldDB" id="A0A8T2T726"/>
<dbReference type="InterPro" id="IPR020561">
    <property type="entry name" value="PRibGlycinamid_synth_ATP-grasp"/>
</dbReference>
<dbReference type="InterPro" id="IPR037123">
    <property type="entry name" value="PRibGlycinamide_synth_C_sf"/>
</dbReference>
<evidence type="ECO:0000256" key="7">
    <source>
        <dbReference type="ARBA" id="ARBA00038345"/>
    </source>
</evidence>
<evidence type="ECO:0000256" key="11">
    <source>
        <dbReference type="PROSITE-ProRule" id="PRU00409"/>
    </source>
</evidence>
<dbReference type="Gene3D" id="3.40.50.20">
    <property type="match status" value="1"/>
</dbReference>
<dbReference type="Gene3D" id="3.30.470.20">
    <property type="entry name" value="ATP-grasp fold, B domain"/>
    <property type="match status" value="1"/>
</dbReference>
<evidence type="ECO:0000313" key="13">
    <source>
        <dbReference type="EMBL" id="KAH7415276.1"/>
    </source>
</evidence>
<dbReference type="InterPro" id="IPR020560">
    <property type="entry name" value="PRibGlycinamide_synth_C-dom"/>
</dbReference>